<evidence type="ECO:0000313" key="3">
    <source>
        <dbReference type="Proteomes" id="UP001189429"/>
    </source>
</evidence>
<evidence type="ECO:0000313" key="2">
    <source>
        <dbReference type="EMBL" id="CAK0815501.1"/>
    </source>
</evidence>
<feature type="region of interest" description="Disordered" evidence="1">
    <location>
        <begin position="68"/>
        <end position="118"/>
    </location>
</feature>
<dbReference type="Proteomes" id="UP001189429">
    <property type="component" value="Unassembled WGS sequence"/>
</dbReference>
<feature type="compositionally biased region" description="Basic and acidic residues" evidence="1">
    <location>
        <begin position="68"/>
        <end position="95"/>
    </location>
</feature>
<sequence>AEFHSLLAVSKWDPTKTASYALFTTLGKEWLEEQWTARRSISEGLNRQVQESRMQEIEAIRAQEQAIRAREQKNAKHEADKLRKQLRAAEAREMAATKQASPEEAADGTKKGKKGKPK</sequence>
<gene>
    <name evidence="2" type="ORF">PCOR1329_LOCUS18772</name>
</gene>
<comment type="caution">
    <text evidence="2">The sequence shown here is derived from an EMBL/GenBank/DDBJ whole genome shotgun (WGS) entry which is preliminary data.</text>
</comment>
<keyword evidence="3" id="KW-1185">Reference proteome</keyword>
<feature type="non-terminal residue" evidence="2">
    <location>
        <position position="1"/>
    </location>
</feature>
<protein>
    <submittedName>
        <fullName evidence="2">Uncharacterized protein</fullName>
    </submittedName>
</protein>
<evidence type="ECO:0000256" key="1">
    <source>
        <dbReference type="SAM" id="MobiDB-lite"/>
    </source>
</evidence>
<proteinExistence type="predicted"/>
<reference evidence="2" key="1">
    <citation type="submission" date="2023-10" db="EMBL/GenBank/DDBJ databases">
        <authorList>
            <person name="Chen Y."/>
            <person name="Shah S."/>
            <person name="Dougan E. K."/>
            <person name="Thang M."/>
            <person name="Chan C."/>
        </authorList>
    </citation>
    <scope>NUCLEOTIDE SEQUENCE [LARGE SCALE GENOMIC DNA]</scope>
</reference>
<organism evidence="2 3">
    <name type="scientific">Prorocentrum cordatum</name>
    <dbReference type="NCBI Taxonomy" id="2364126"/>
    <lineage>
        <taxon>Eukaryota</taxon>
        <taxon>Sar</taxon>
        <taxon>Alveolata</taxon>
        <taxon>Dinophyceae</taxon>
        <taxon>Prorocentrales</taxon>
        <taxon>Prorocentraceae</taxon>
        <taxon>Prorocentrum</taxon>
    </lineage>
</organism>
<name>A0ABN9RBW9_9DINO</name>
<feature type="non-terminal residue" evidence="2">
    <location>
        <position position="118"/>
    </location>
</feature>
<accession>A0ABN9RBW9</accession>
<dbReference type="EMBL" id="CAUYUJ010005928">
    <property type="protein sequence ID" value="CAK0815501.1"/>
    <property type="molecule type" value="Genomic_DNA"/>
</dbReference>